<feature type="region of interest" description="Disordered" evidence="1">
    <location>
        <begin position="1"/>
        <end position="23"/>
    </location>
</feature>
<gene>
    <name evidence="2" type="ORF">PCOR1329_LOCUS19837</name>
</gene>
<feature type="region of interest" description="Disordered" evidence="1">
    <location>
        <begin position="97"/>
        <end position="125"/>
    </location>
</feature>
<protein>
    <submittedName>
        <fullName evidence="2">Uncharacterized protein</fullName>
    </submittedName>
</protein>
<name>A0ABN9REM9_9DINO</name>
<comment type="caution">
    <text evidence="2">The sequence shown here is derived from an EMBL/GenBank/DDBJ whole genome shotgun (WGS) entry which is preliminary data.</text>
</comment>
<evidence type="ECO:0000313" key="3">
    <source>
        <dbReference type="Proteomes" id="UP001189429"/>
    </source>
</evidence>
<dbReference type="EMBL" id="CAUYUJ010006370">
    <property type="protein sequence ID" value="CAK0817150.1"/>
    <property type="molecule type" value="Genomic_DNA"/>
</dbReference>
<feature type="compositionally biased region" description="Acidic residues" evidence="1">
    <location>
        <begin position="106"/>
        <end position="125"/>
    </location>
</feature>
<feature type="compositionally biased region" description="Basic residues" evidence="1">
    <location>
        <begin position="1"/>
        <end position="10"/>
    </location>
</feature>
<feature type="non-terminal residue" evidence="2">
    <location>
        <position position="1"/>
    </location>
</feature>
<organism evidence="2 3">
    <name type="scientific">Prorocentrum cordatum</name>
    <dbReference type="NCBI Taxonomy" id="2364126"/>
    <lineage>
        <taxon>Eukaryota</taxon>
        <taxon>Sar</taxon>
        <taxon>Alveolata</taxon>
        <taxon>Dinophyceae</taxon>
        <taxon>Prorocentrales</taxon>
        <taxon>Prorocentraceae</taxon>
        <taxon>Prorocentrum</taxon>
    </lineage>
</organism>
<sequence>SPWPRRRPIGTRHAAAPRGQTLALHARRARAGDRARPYSLAPDLCLRRPRLAAEPRGARGRAAYVRGWPARAVCAAAAPAGHGSRLLCCCWLRQVPGRARGRGREEEDEEEDEEGEEDEEEEEEE</sequence>
<evidence type="ECO:0000256" key="1">
    <source>
        <dbReference type="SAM" id="MobiDB-lite"/>
    </source>
</evidence>
<keyword evidence="3" id="KW-1185">Reference proteome</keyword>
<feature type="non-terminal residue" evidence="2">
    <location>
        <position position="125"/>
    </location>
</feature>
<evidence type="ECO:0000313" key="2">
    <source>
        <dbReference type="EMBL" id="CAK0817150.1"/>
    </source>
</evidence>
<accession>A0ABN9REM9</accession>
<proteinExistence type="predicted"/>
<dbReference type="Proteomes" id="UP001189429">
    <property type="component" value="Unassembled WGS sequence"/>
</dbReference>
<reference evidence="2" key="1">
    <citation type="submission" date="2023-10" db="EMBL/GenBank/DDBJ databases">
        <authorList>
            <person name="Chen Y."/>
            <person name="Shah S."/>
            <person name="Dougan E. K."/>
            <person name="Thang M."/>
            <person name="Chan C."/>
        </authorList>
    </citation>
    <scope>NUCLEOTIDE SEQUENCE [LARGE SCALE GENOMIC DNA]</scope>
</reference>